<protein>
    <submittedName>
        <fullName evidence="3">Methylated-DNA-protein-cysteine methyltransferase related protein</fullName>
    </submittedName>
</protein>
<dbReference type="Gene3D" id="1.10.10.10">
    <property type="entry name" value="Winged helix-like DNA-binding domain superfamily/Winged helix DNA-binding domain"/>
    <property type="match status" value="1"/>
</dbReference>
<proteinExistence type="predicted"/>
<dbReference type="PANTHER" id="PTHR42942">
    <property type="entry name" value="6-O-METHYLGUANINE DNA METHYLTRANSFERASE"/>
    <property type="match status" value="1"/>
</dbReference>
<dbReference type="CDD" id="cd06445">
    <property type="entry name" value="ATase"/>
    <property type="match status" value="1"/>
</dbReference>
<evidence type="ECO:0000313" key="4">
    <source>
        <dbReference type="Proteomes" id="UP000185728"/>
    </source>
</evidence>
<evidence type="ECO:0000313" key="3">
    <source>
        <dbReference type="EMBL" id="SIS41204.1"/>
    </source>
</evidence>
<dbReference type="InterPro" id="IPR014048">
    <property type="entry name" value="MethylDNA_cys_MeTrfase_DNA-bd"/>
</dbReference>
<name>A0ABY1KJA8_9FLAO</name>
<dbReference type="SUPFAM" id="SSF46767">
    <property type="entry name" value="Methylated DNA-protein cysteine methyltransferase, C-terminal domain"/>
    <property type="match status" value="1"/>
</dbReference>
<keyword evidence="4" id="KW-1185">Reference proteome</keyword>
<keyword evidence="3" id="KW-0489">Methyltransferase</keyword>
<evidence type="ECO:0000259" key="2">
    <source>
        <dbReference type="Pfam" id="PF01035"/>
    </source>
</evidence>
<organism evidence="3 4">
    <name type="scientific">Zobellia uliginosa</name>
    <dbReference type="NCBI Taxonomy" id="143224"/>
    <lineage>
        <taxon>Bacteria</taxon>
        <taxon>Pseudomonadati</taxon>
        <taxon>Bacteroidota</taxon>
        <taxon>Flavobacteriia</taxon>
        <taxon>Flavobacteriales</taxon>
        <taxon>Flavobacteriaceae</taxon>
        <taxon>Zobellia</taxon>
    </lineage>
</organism>
<dbReference type="NCBIfam" id="TIGR00589">
    <property type="entry name" value="ogt"/>
    <property type="match status" value="1"/>
</dbReference>
<gene>
    <name evidence="3" type="ORF">SAMN05421766_101675</name>
</gene>
<dbReference type="RefSeq" id="WP_076453500.1">
    <property type="nucleotide sequence ID" value="NZ_FTOB01000001.1"/>
</dbReference>
<dbReference type="PANTHER" id="PTHR42942:SF1">
    <property type="entry name" value="ALKYLTRANSFERASE-LIKE PROTEIN 1"/>
    <property type="match status" value="1"/>
</dbReference>
<dbReference type="InterPro" id="IPR052520">
    <property type="entry name" value="ATL_DNA_repair"/>
</dbReference>
<sequence length="114" mass="12671">MNPDNKNFFQKVYEVARLIPEGRVTSYGAIAKYLGAARSARMVGWAMNGAGSMPEIPAHRVVNKIGLLTGKHHFDGTNLMQQLLENEGITVVDNQIVDFEKHFWDPFKELGGPA</sequence>
<dbReference type="InterPro" id="IPR036388">
    <property type="entry name" value="WH-like_DNA-bd_sf"/>
</dbReference>
<evidence type="ECO:0000256" key="1">
    <source>
        <dbReference type="ARBA" id="ARBA00022763"/>
    </source>
</evidence>
<dbReference type="InterPro" id="IPR036217">
    <property type="entry name" value="MethylDNA_cys_MeTrfase_DNAb"/>
</dbReference>
<reference evidence="3 4" key="1">
    <citation type="submission" date="2017-01" db="EMBL/GenBank/DDBJ databases">
        <authorList>
            <person name="Varghese N."/>
            <person name="Submissions S."/>
        </authorList>
    </citation>
    <scope>NUCLEOTIDE SEQUENCE [LARGE SCALE GENOMIC DNA]</scope>
    <source>
        <strain evidence="3 4">DSM 2061</strain>
    </source>
</reference>
<accession>A0ABY1KJA8</accession>
<dbReference type="EMBL" id="FTOB01000001">
    <property type="protein sequence ID" value="SIS41204.1"/>
    <property type="molecule type" value="Genomic_DNA"/>
</dbReference>
<dbReference type="GO" id="GO:0032259">
    <property type="term" value="P:methylation"/>
    <property type="evidence" value="ECO:0007669"/>
    <property type="project" value="UniProtKB-KW"/>
</dbReference>
<dbReference type="Pfam" id="PF01035">
    <property type="entry name" value="DNA_binding_1"/>
    <property type="match status" value="1"/>
</dbReference>
<keyword evidence="1" id="KW-0227">DNA damage</keyword>
<comment type="caution">
    <text evidence="3">The sequence shown here is derived from an EMBL/GenBank/DDBJ whole genome shotgun (WGS) entry which is preliminary data.</text>
</comment>
<dbReference type="Proteomes" id="UP000185728">
    <property type="component" value="Unassembled WGS sequence"/>
</dbReference>
<dbReference type="GO" id="GO:0008168">
    <property type="term" value="F:methyltransferase activity"/>
    <property type="evidence" value="ECO:0007669"/>
    <property type="project" value="UniProtKB-KW"/>
</dbReference>
<keyword evidence="3" id="KW-0808">Transferase</keyword>
<feature type="domain" description="Methylated-DNA-[protein]-cysteine S-methyltransferase DNA binding" evidence="2">
    <location>
        <begin position="7"/>
        <end position="89"/>
    </location>
</feature>